<reference evidence="4 5" key="1">
    <citation type="submission" date="2018-03" db="EMBL/GenBank/DDBJ databases">
        <title>Genome sequencing of Phreatobacter sp.</title>
        <authorList>
            <person name="Kim S.-J."/>
            <person name="Heo J."/>
            <person name="Kwon S.-W."/>
        </authorList>
    </citation>
    <scope>NUCLEOTIDE SEQUENCE [LARGE SCALE GENOMIC DNA]</scope>
    <source>
        <strain evidence="4 5">S-12</strain>
    </source>
</reference>
<evidence type="ECO:0000259" key="3">
    <source>
        <dbReference type="PROSITE" id="PS51087"/>
    </source>
</evidence>
<dbReference type="SUPFAM" id="SSF110069">
    <property type="entry name" value="ApaG-like"/>
    <property type="match status" value="1"/>
</dbReference>
<dbReference type="Gene3D" id="2.60.40.1470">
    <property type="entry name" value="ApaG domain"/>
    <property type="match status" value="1"/>
</dbReference>
<dbReference type="GO" id="GO:0070987">
    <property type="term" value="P:error-free translesion synthesis"/>
    <property type="evidence" value="ECO:0007669"/>
    <property type="project" value="TreeGrafter"/>
</dbReference>
<dbReference type="KEGG" id="phr:C6569_15265"/>
<dbReference type="PANTHER" id="PTHR14289">
    <property type="entry name" value="F-BOX ONLY PROTEIN 3"/>
    <property type="match status" value="1"/>
</dbReference>
<name>A0A2S0NDS5_9HYPH</name>
<dbReference type="InterPro" id="IPR023065">
    <property type="entry name" value="Uncharacterised_ApaG"/>
</dbReference>
<dbReference type="InterPro" id="IPR036767">
    <property type="entry name" value="ApaG_sf"/>
</dbReference>
<keyword evidence="5" id="KW-1185">Reference proteome</keyword>
<evidence type="ECO:0000313" key="5">
    <source>
        <dbReference type="Proteomes" id="UP000237889"/>
    </source>
</evidence>
<protein>
    <recommendedName>
        <fullName evidence="1 2">Protein ApaG</fullName>
    </recommendedName>
</protein>
<dbReference type="OrthoDB" id="9795226at2"/>
<dbReference type="AlphaFoldDB" id="A0A2S0NDS5"/>
<dbReference type="PROSITE" id="PS51087">
    <property type="entry name" value="APAG"/>
    <property type="match status" value="1"/>
</dbReference>
<accession>A0A2S0NDS5</accession>
<dbReference type="Proteomes" id="UP000237889">
    <property type="component" value="Chromosome"/>
</dbReference>
<organism evidence="4 5">
    <name type="scientific">Phreatobacter cathodiphilus</name>
    <dbReference type="NCBI Taxonomy" id="1868589"/>
    <lineage>
        <taxon>Bacteria</taxon>
        <taxon>Pseudomonadati</taxon>
        <taxon>Pseudomonadota</taxon>
        <taxon>Alphaproteobacteria</taxon>
        <taxon>Hyphomicrobiales</taxon>
        <taxon>Phreatobacteraceae</taxon>
        <taxon>Phreatobacter</taxon>
    </lineage>
</organism>
<sequence>MYRALTRGIQVTVTPEFMPERSDPDEGQFFWTYHVEVLNLSGERVQLRARYWQITDEHGRIQEVRGPGVVGEQPVIEPGAAFEYTSGCPLTTPTGIMVGHYLMISERNESFQAEIPAFSLDSPFANRTVN</sequence>
<dbReference type="NCBIfam" id="NF003967">
    <property type="entry name" value="PRK05461.1"/>
    <property type="match status" value="1"/>
</dbReference>
<evidence type="ECO:0000313" key="4">
    <source>
        <dbReference type="EMBL" id="AVO46305.1"/>
    </source>
</evidence>
<dbReference type="PANTHER" id="PTHR14289:SF16">
    <property type="entry name" value="POLYMERASE DELTA-INTERACTING PROTEIN 2"/>
    <property type="match status" value="1"/>
</dbReference>
<gene>
    <name evidence="2" type="primary">apaG</name>
    <name evidence="4" type="ORF">C6569_15265</name>
</gene>
<dbReference type="HAMAP" id="MF_00791">
    <property type="entry name" value="ApaG"/>
    <property type="match status" value="1"/>
</dbReference>
<evidence type="ECO:0000256" key="1">
    <source>
        <dbReference type="ARBA" id="ARBA00017693"/>
    </source>
</evidence>
<dbReference type="InterPro" id="IPR007474">
    <property type="entry name" value="ApaG_domain"/>
</dbReference>
<feature type="domain" description="ApaG" evidence="3">
    <location>
        <begin position="3"/>
        <end position="127"/>
    </location>
</feature>
<dbReference type="EMBL" id="CP027668">
    <property type="protein sequence ID" value="AVO46305.1"/>
    <property type="molecule type" value="Genomic_DNA"/>
</dbReference>
<evidence type="ECO:0000256" key="2">
    <source>
        <dbReference type="HAMAP-Rule" id="MF_00791"/>
    </source>
</evidence>
<dbReference type="RefSeq" id="WP_106749646.1">
    <property type="nucleotide sequence ID" value="NZ_CP027668.1"/>
</dbReference>
<dbReference type="Pfam" id="PF04379">
    <property type="entry name" value="DUF525"/>
    <property type="match status" value="1"/>
</dbReference>
<proteinExistence type="inferred from homology"/>